<gene>
    <name evidence="3" type="ORF">RB614_38260</name>
</gene>
<feature type="domain" description="Cell envelope-related transcriptional attenuator" evidence="2">
    <location>
        <begin position="77"/>
        <end position="270"/>
    </location>
</feature>
<protein>
    <submittedName>
        <fullName evidence="3">LCP family protein</fullName>
    </submittedName>
</protein>
<keyword evidence="4" id="KW-1185">Reference proteome</keyword>
<comment type="similarity">
    <text evidence="1">Belongs to the LytR/CpsA/Psr (LCP) family.</text>
</comment>
<dbReference type="EMBL" id="JAVHUY010000055">
    <property type="protein sequence ID" value="MDQ7910355.1"/>
    <property type="molecule type" value="Genomic_DNA"/>
</dbReference>
<evidence type="ECO:0000313" key="3">
    <source>
        <dbReference type="EMBL" id="MDQ7910355.1"/>
    </source>
</evidence>
<evidence type="ECO:0000259" key="2">
    <source>
        <dbReference type="Pfam" id="PF03816"/>
    </source>
</evidence>
<dbReference type="InterPro" id="IPR050922">
    <property type="entry name" value="LytR/CpsA/Psr_CW_biosynth"/>
</dbReference>
<dbReference type="Proteomes" id="UP001230908">
    <property type="component" value="Unassembled WGS sequence"/>
</dbReference>
<dbReference type="PANTHER" id="PTHR33392">
    <property type="entry name" value="POLYISOPRENYL-TEICHOIC ACID--PEPTIDOGLYCAN TEICHOIC ACID TRANSFERASE TAGU"/>
    <property type="match status" value="1"/>
</dbReference>
<evidence type="ECO:0000313" key="4">
    <source>
        <dbReference type="Proteomes" id="UP001230908"/>
    </source>
</evidence>
<comment type="caution">
    <text evidence="3">The sequence shown here is derived from an EMBL/GenBank/DDBJ whole genome shotgun (WGS) entry which is preliminary data.</text>
</comment>
<dbReference type="InterPro" id="IPR004474">
    <property type="entry name" value="LytR_CpsA_psr"/>
</dbReference>
<evidence type="ECO:0000256" key="1">
    <source>
        <dbReference type="ARBA" id="ARBA00006068"/>
    </source>
</evidence>
<dbReference type="RefSeq" id="WP_308717605.1">
    <property type="nucleotide sequence ID" value="NZ_JAVHUY010000055.1"/>
</dbReference>
<organism evidence="3 4">
    <name type="scientific">Phytohabitans maris</name>
    <dbReference type="NCBI Taxonomy" id="3071409"/>
    <lineage>
        <taxon>Bacteria</taxon>
        <taxon>Bacillati</taxon>
        <taxon>Actinomycetota</taxon>
        <taxon>Actinomycetes</taxon>
        <taxon>Micromonosporales</taxon>
        <taxon>Micromonosporaceae</taxon>
    </lineage>
</organism>
<dbReference type="PANTHER" id="PTHR33392:SF6">
    <property type="entry name" value="POLYISOPRENYL-TEICHOIC ACID--PEPTIDOGLYCAN TEICHOIC ACID TRANSFERASE TAGU"/>
    <property type="match status" value="1"/>
</dbReference>
<name>A0ABU0ZVX1_9ACTN</name>
<reference evidence="3 4" key="1">
    <citation type="submission" date="2023-08" db="EMBL/GenBank/DDBJ databases">
        <title>Phytohabitans sansha sp. nov., isolated from marine sediment.</title>
        <authorList>
            <person name="Zhao Y."/>
            <person name="Yi K."/>
        </authorList>
    </citation>
    <scope>NUCLEOTIDE SEQUENCE [LARGE SCALE GENOMIC DNA]</scope>
    <source>
        <strain evidence="3 4">ZYX-F-186</strain>
    </source>
</reference>
<dbReference type="Gene3D" id="3.40.630.190">
    <property type="entry name" value="LCP protein"/>
    <property type="match status" value="1"/>
</dbReference>
<accession>A0ABU0ZVX1</accession>
<sequence length="367" mass="39118">MWARVLLVVGALLIVASGGTLVGGHVLIARATSAIGQQNLLGDAGVGSGEAANVEGPVTMLLVGLDVRGDQHDDSVRSDTILIAHIPASHDQAYLVSIPRDTRVAIPDYPKTGFTGYSTKINAAFQGGYRGPGTESEKRARGVELLAMTVEQLTGIEFTGAAIIDFGGFEAVLRELGGVTLCVERRSQAIHLAKDENGKVVKAWYDEAAGKVRGIPAGGSLLYYEPGCQRMTPQLALEYSRLRKGTCCPNGDYDRQRHQQQLIKAIITEATSKGVLTDPGRLNRIVKAAGSALVLDTQGVPVANFLFTFKSLGAKDLVLVKTNAGKVNTVPGTTDERLSEESLQTFAAIRDKTLTTWLASHPELIAR</sequence>
<dbReference type="Pfam" id="PF03816">
    <property type="entry name" value="LytR_cpsA_psr"/>
    <property type="match status" value="1"/>
</dbReference>
<proteinExistence type="inferred from homology"/>